<dbReference type="PROSITE" id="PS51186">
    <property type="entry name" value="GNAT"/>
    <property type="match status" value="1"/>
</dbReference>
<protein>
    <recommendedName>
        <fullName evidence="1">N-acetyltransferase domain-containing protein</fullName>
    </recommendedName>
</protein>
<dbReference type="InterPro" id="IPR016181">
    <property type="entry name" value="Acyl_CoA_acyltransferase"/>
</dbReference>
<evidence type="ECO:0000313" key="3">
    <source>
        <dbReference type="Proteomes" id="UP000051580"/>
    </source>
</evidence>
<reference evidence="2 3" key="1">
    <citation type="journal article" date="2015" name="Genome Announc.">
        <title>Expanding the biotechnology potential of lactobacilli through comparative genomics of 213 strains and associated genera.</title>
        <authorList>
            <person name="Sun Z."/>
            <person name="Harris H.M."/>
            <person name="McCann A."/>
            <person name="Guo C."/>
            <person name="Argimon S."/>
            <person name="Zhang W."/>
            <person name="Yang X."/>
            <person name="Jeffery I.B."/>
            <person name="Cooney J.C."/>
            <person name="Kagawa T.F."/>
            <person name="Liu W."/>
            <person name="Song Y."/>
            <person name="Salvetti E."/>
            <person name="Wrobel A."/>
            <person name="Rasinkangas P."/>
            <person name="Parkhill J."/>
            <person name="Rea M.C."/>
            <person name="O'Sullivan O."/>
            <person name="Ritari J."/>
            <person name="Douillard F.P."/>
            <person name="Paul Ross R."/>
            <person name="Yang R."/>
            <person name="Briner A.E."/>
            <person name="Felis G.E."/>
            <person name="de Vos W.M."/>
            <person name="Barrangou R."/>
            <person name="Klaenhammer T.R."/>
            <person name="Caufield P.W."/>
            <person name="Cui Y."/>
            <person name="Zhang H."/>
            <person name="O'Toole P.W."/>
        </authorList>
    </citation>
    <scope>NUCLEOTIDE SEQUENCE [LARGE SCALE GENOMIC DNA]</scope>
    <source>
        <strain evidence="2 3">DSM 16381</strain>
    </source>
</reference>
<dbReference type="STRING" id="1423753.FD28_GL001824"/>
<dbReference type="Pfam" id="PF00583">
    <property type="entry name" value="Acetyltransf_1"/>
    <property type="match status" value="1"/>
</dbReference>
<name>A0A0R1UUU4_9LACO</name>
<dbReference type="Proteomes" id="UP000051580">
    <property type="component" value="Unassembled WGS sequence"/>
</dbReference>
<organism evidence="2 3">
    <name type="scientific">Levilactobacillus hammesii DSM 16381</name>
    <dbReference type="NCBI Taxonomy" id="1423753"/>
    <lineage>
        <taxon>Bacteria</taxon>
        <taxon>Bacillati</taxon>
        <taxon>Bacillota</taxon>
        <taxon>Bacilli</taxon>
        <taxon>Lactobacillales</taxon>
        <taxon>Lactobacillaceae</taxon>
        <taxon>Levilactobacillus</taxon>
    </lineage>
</organism>
<comment type="caution">
    <text evidence="2">The sequence shown here is derived from an EMBL/GenBank/DDBJ whole genome shotgun (WGS) entry which is preliminary data.</text>
</comment>
<dbReference type="RefSeq" id="WP_057732070.1">
    <property type="nucleotide sequence ID" value="NZ_AZFS01000023.1"/>
</dbReference>
<dbReference type="Gene3D" id="3.40.630.30">
    <property type="match status" value="1"/>
</dbReference>
<evidence type="ECO:0000313" key="2">
    <source>
        <dbReference type="EMBL" id="KRL96895.1"/>
    </source>
</evidence>
<dbReference type="InterPro" id="IPR000182">
    <property type="entry name" value="GNAT_dom"/>
</dbReference>
<dbReference type="GO" id="GO:0016747">
    <property type="term" value="F:acyltransferase activity, transferring groups other than amino-acyl groups"/>
    <property type="evidence" value="ECO:0007669"/>
    <property type="project" value="InterPro"/>
</dbReference>
<sequence>MLTLVNYQDNREDRARVAAYPLEDPTFTATPQQALAIARDDDRRLPLMVLNATEMVGFLVLITGADVQEVGADPATAVLIRSLSIAETQRGRGFAAMALTLLPAFVRQRYPAATELTLAVDHGNLPAQKLYAKVGYIDTGRRGYGTYGEQIILTQAL</sequence>
<dbReference type="AlphaFoldDB" id="A0A0R1UUU4"/>
<keyword evidence="3" id="KW-1185">Reference proteome</keyword>
<accession>A0A0R1UUU4</accession>
<dbReference type="SUPFAM" id="SSF55729">
    <property type="entry name" value="Acyl-CoA N-acyltransferases (Nat)"/>
    <property type="match status" value="1"/>
</dbReference>
<evidence type="ECO:0000259" key="1">
    <source>
        <dbReference type="PROSITE" id="PS51186"/>
    </source>
</evidence>
<dbReference type="OrthoDB" id="66776at2"/>
<dbReference type="PATRIC" id="fig|1423753.3.peg.1907"/>
<dbReference type="EMBL" id="AZFS01000023">
    <property type="protein sequence ID" value="KRL96895.1"/>
    <property type="molecule type" value="Genomic_DNA"/>
</dbReference>
<proteinExistence type="predicted"/>
<feature type="domain" description="N-acetyltransferase" evidence="1">
    <location>
        <begin position="5"/>
        <end position="157"/>
    </location>
</feature>
<gene>
    <name evidence="2" type="ORF">FD28_GL001824</name>
</gene>